<evidence type="ECO:0000256" key="2">
    <source>
        <dbReference type="ARBA" id="ARBA00004496"/>
    </source>
</evidence>
<feature type="region of interest" description="Disordered" evidence="10">
    <location>
        <begin position="38"/>
        <end position="105"/>
    </location>
</feature>
<keyword evidence="3" id="KW-0963">Cytoplasm</keyword>
<evidence type="ECO:0000256" key="6">
    <source>
        <dbReference type="ARBA" id="ARBA00022843"/>
    </source>
</evidence>
<evidence type="ECO:0000259" key="11">
    <source>
        <dbReference type="Pfam" id="PF10497"/>
    </source>
</evidence>
<dbReference type="Pfam" id="PF10497">
    <property type="entry name" value="zf-4CXXC_R1"/>
    <property type="match status" value="1"/>
</dbReference>
<accession>A0ABP1G3Q8</accession>
<keyword evidence="7" id="KW-0805">Transcription regulation</keyword>
<sequence length="388" mass="42543">MALVDYEVQRLQRIASNRKRMEEMGIFATKDQLTACVERRNRQSRPSGPAPLGPRKPRAPAGPARKSTRLEGRPAPIYNESALEKADGIERKKRGHLPEHHVASEEEIYTEEHTKLLGCYNEPWELFKDGYDSNGNRIYDKIEGMTCHQCRQKTLGRHTSCSKCNTLHGVFCGDCLFMRYGENILEVQAASAWECPPCRGLCNCSFHRIRRGWAPTGTLYRRAIAEGYKSVAHYLVLTHQVETETLQADSASAAAPEEAVAASAETEANPAPEQPAGVEAPNTPLKTNKKVAKENKAKAGNTVPKKRQSHIDDMLHKTRRGAVAKTGKATQRTIPAAGVVAMAKKHESAGVVPTGLGLGRITRGAAAAISKSAEVIREHVQRTLRGAA</sequence>
<dbReference type="PANTHER" id="PTHR31169:SF23">
    <property type="entry name" value="OS03G0572250 PROTEIN"/>
    <property type="match status" value="1"/>
</dbReference>
<feature type="compositionally biased region" description="Basic and acidic residues" evidence="10">
    <location>
        <begin position="82"/>
        <end position="105"/>
    </location>
</feature>
<evidence type="ECO:0000256" key="3">
    <source>
        <dbReference type="ARBA" id="ARBA00022490"/>
    </source>
</evidence>
<reference evidence="12 13" key="1">
    <citation type="submission" date="2024-06" db="EMBL/GenBank/DDBJ databases">
        <authorList>
            <person name="Kraege A."/>
            <person name="Thomma B."/>
        </authorList>
    </citation>
    <scope>NUCLEOTIDE SEQUENCE [LARGE SCALE GENOMIC DNA]</scope>
</reference>
<proteinExistence type="predicted"/>
<keyword evidence="4" id="KW-1017">Isopeptide bond</keyword>
<dbReference type="InterPro" id="IPR018866">
    <property type="entry name" value="Znf-4CXXC_R1"/>
</dbReference>
<evidence type="ECO:0000313" key="12">
    <source>
        <dbReference type="EMBL" id="CAL5226919.1"/>
    </source>
</evidence>
<evidence type="ECO:0000256" key="8">
    <source>
        <dbReference type="ARBA" id="ARBA00023163"/>
    </source>
</evidence>
<name>A0ABP1G3Q8_9CHLO</name>
<protein>
    <submittedName>
        <fullName evidence="12">G9796 protein</fullName>
    </submittedName>
</protein>
<evidence type="ECO:0000256" key="4">
    <source>
        <dbReference type="ARBA" id="ARBA00022499"/>
    </source>
</evidence>
<comment type="caution">
    <text evidence="12">The sequence shown here is derived from an EMBL/GenBank/DDBJ whole genome shotgun (WGS) entry which is preliminary data.</text>
</comment>
<gene>
    <name evidence="12" type="primary">g9796</name>
    <name evidence="12" type="ORF">VP750_LOCUS8825</name>
</gene>
<evidence type="ECO:0000256" key="5">
    <source>
        <dbReference type="ARBA" id="ARBA00022553"/>
    </source>
</evidence>
<feature type="region of interest" description="Disordered" evidence="10">
    <location>
        <begin position="248"/>
        <end position="309"/>
    </location>
</feature>
<keyword evidence="5" id="KW-0597">Phosphoprotein</keyword>
<keyword evidence="13" id="KW-1185">Reference proteome</keyword>
<keyword evidence="8" id="KW-0804">Transcription</keyword>
<dbReference type="EMBL" id="CAXHTA020000016">
    <property type="protein sequence ID" value="CAL5226919.1"/>
    <property type="molecule type" value="Genomic_DNA"/>
</dbReference>
<dbReference type="PANTHER" id="PTHR31169">
    <property type="entry name" value="OS05G0300700 PROTEIN"/>
    <property type="match status" value="1"/>
</dbReference>
<evidence type="ECO:0000256" key="1">
    <source>
        <dbReference type="ARBA" id="ARBA00004123"/>
    </source>
</evidence>
<dbReference type="Proteomes" id="UP001497392">
    <property type="component" value="Unassembled WGS sequence"/>
</dbReference>
<keyword evidence="9" id="KW-0539">Nucleus</keyword>
<comment type="subcellular location">
    <subcellularLocation>
        <location evidence="2">Cytoplasm</location>
    </subcellularLocation>
    <subcellularLocation>
        <location evidence="1">Nucleus</location>
    </subcellularLocation>
</comment>
<evidence type="ECO:0000256" key="7">
    <source>
        <dbReference type="ARBA" id="ARBA00023015"/>
    </source>
</evidence>
<evidence type="ECO:0000313" key="13">
    <source>
        <dbReference type="Proteomes" id="UP001497392"/>
    </source>
</evidence>
<keyword evidence="6" id="KW-0832">Ubl conjugation</keyword>
<evidence type="ECO:0000256" key="9">
    <source>
        <dbReference type="ARBA" id="ARBA00023242"/>
    </source>
</evidence>
<feature type="compositionally biased region" description="Low complexity" evidence="10">
    <location>
        <begin position="248"/>
        <end position="271"/>
    </location>
</feature>
<dbReference type="InterPro" id="IPR040221">
    <property type="entry name" value="CDCA7/CDA7L"/>
</dbReference>
<organism evidence="12 13">
    <name type="scientific">Coccomyxa viridis</name>
    <dbReference type="NCBI Taxonomy" id="1274662"/>
    <lineage>
        <taxon>Eukaryota</taxon>
        <taxon>Viridiplantae</taxon>
        <taxon>Chlorophyta</taxon>
        <taxon>core chlorophytes</taxon>
        <taxon>Trebouxiophyceae</taxon>
        <taxon>Trebouxiophyceae incertae sedis</taxon>
        <taxon>Coccomyxaceae</taxon>
        <taxon>Coccomyxa</taxon>
    </lineage>
</organism>
<evidence type="ECO:0000256" key="10">
    <source>
        <dbReference type="SAM" id="MobiDB-lite"/>
    </source>
</evidence>
<feature type="domain" description="Zinc-finger" evidence="11">
    <location>
        <begin position="139"/>
        <end position="235"/>
    </location>
</feature>